<feature type="compositionally biased region" description="Polar residues" evidence="8">
    <location>
        <begin position="1095"/>
        <end position="1112"/>
    </location>
</feature>
<dbReference type="GeneID" id="36536789"/>
<comment type="catalytic activity">
    <reaction evidence="1">
        <text>Thiol-dependent hydrolysis of ester, thioester, amide, peptide and isopeptide bonds formed by the C-terminal Gly of ubiquitin (a 76-residue protein attached to proteins as an intracellular targeting signal).</text>
        <dbReference type="EC" id="3.4.19.12"/>
    </reaction>
</comment>
<feature type="compositionally biased region" description="Basic and acidic residues" evidence="8">
    <location>
        <begin position="1587"/>
        <end position="1597"/>
    </location>
</feature>
<dbReference type="GO" id="GO:0004843">
    <property type="term" value="F:cysteine-type deubiquitinase activity"/>
    <property type="evidence" value="ECO:0007669"/>
    <property type="project" value="UniProtKB-EC"/>
</dbReference>
<dbReference type="InterPro" id="IPR001394">
    <property type="entry name" value="Peptidase_C19_UCH"/>
</dbReference>
<dbReference type="EC" id="3.4.19.12" evidence="3"/>
<dbReference type="InterPro" id="IPR038765">
    <property type="entry name" value="Papain-like_cys_pep_sf"/>
</dbReference>
<protein>
    <recommendedName>
        <fullName evidence="3">ubiquitinyl hydrolase 1</fullName>
        <ecNumber evidence="3">3.4.19.12</ecNumber>
    </recommendedName>
</protein>
<organism evidence="12 13">
    <name type="scientific">Aspergillus novofumigatus (strain IBT 16806)</name>
    <dbReference type="NCBI Taxonomy" id="1392255"/>
    <lineage>
        <taxon>Eukaryota</taxon>
        <taxon>Fungi</taxon>
        <taxon>Dikarya</taxon>
        <taxon>Ascomycota</taxon>
        <taxon>Pezizomycotina</taxon>
        <taxon>Eurotiomycetes</taxon>
        <taxon>Eurotiomycetidae</taxon>
        <taxon>Eurotiales</taxon>
        <taxon>Aspergillaceae</taxon>
        <taxon>Aspergillus</taxon>
        <taxon>Aspergillus subgen. Fumigati</taxon>
    </lineage>
</organism>
<dbReference type="Gene3D" id="3.30.2230.10">
    <property type="entry name" value="DUSP-like"/>
    <property type="match status" value="1"/>
</dbReference>
<proteinExistence type="inferred from homology"/>
<dbReference type="InterPro" id="IPR018200">
    <property type="entry name" value="USP_CS"/>
</dbReference>
<feature type="region of interest" description="Disordered" evidence="8">
    <location>
        <begin position="1060"/>
        <end position="1115"/>
    </location>
</feature>
<sequence length="1597" mass="174538">MIMNQSSSVSSIVIPPLILHHLKNTTEAARDSKMSTVFLLLLIFYRLVFICWFIFKIPVRSLSSNLQLLACLFNRPFIVLPRAATRRAQLTVTTSSTKRRKVAEPRRPGGALPGLSFASQAGRRHSQHPPSDSSSVPPNPRPSSTSPSNRSRSHSVSPSPRYIPAHLQEEVLGTAARSPTPESASSAADYPSIACAGLTLHSDAMTDMSGSDKRDGSVPPTGGDVRSSSPGIKRSAPNADQDVEMDLGSTEKRSVSLSQHTDAMDTTTAEGNSNGNGDNSGSDNVYPTPSSMSTFTAPTATRKESKAQASMSSHDLPPIDDQVAQVTCTMAQPLKEKQKGYLVSMSWLKRVLARSSTHADKADKSAAEGEIGPVDNSDLVLVTDPAITGFHDEAGEPFVPLRPGLQMGEDFEIVPQEGWDLIMRWYGLASQSPAIVRYAHNTVEEGDAQNIQYELHPPIFTVLKLANPAAGTTPQSLREKNMPPAKVLSSRHTNFQKWLKQVKGLANIDMSTKVRVWRILGGLGSATASAAITPAASRSASPAPTASLVANAGNNLVLDLNTFLSLSDGAQRELVDNVKDQTNNPNFNGRSTLDRVGLSTSDVVVLEERVGGEWASEVSKKMLDRLGVPSGSVKNGVPGKLKNKSPTNSEPIRGRRKDGKPRGCTGLSNLGNTCYMNSALQCVRSVEELTYYFLNDVYKRDLNPSNPLAHNGDIAKAYANLLRMLYDEAGQSSFAPRQFKHTIGRYGPAFSGYGQQDSQEFLLFLLDGLQEDLNRIQKKPYIEKPDSTDDMVHDKEALKEFANKCWEIYKARNDSVITDLFAGMYKSTLVCPVCEKVSIIFDPFNNLTLQLPIENLWSKEIFFFPLHRKPVIVDVEIDKNASIKALKESVAKKMGSDPQRLVMAEIYKCKFYKMFDNSASIADCQIGQGDDIAIFEVASVPTNYNPDKRQKSYFSYGRSDYEEIPSFDSPKADRMLVPIFNRHCRPKSNNSGNMQRSLFGAPLYVIISREEAQNYDAVLRKVLEAVATLTTRDILNEENIKKADEPGGTQEDSDTVVMNEDDAQSADSKIKTSSVDGEDGLVDVSMRDASDETDTPSPQDSKCENAVSTPGSSIAPGLRSLFDMKIIKSSHEVVPLGWSSVDDIKDYPLMSSRVKAQSAGKQKKTTSGTVTDRKTSDDSDQDGSAGTASDSDSDMFSNISRPKAVKTQANERPLIRPGEGIDTDGLRGTPTWTNVERIPDPELAKRRDLRRSRKKRGVTLYECLDEFNKEEILSENDACKKFELWKTPDILVMHLKRFSASRGFRDKLDVLVDFPVEGLDMSDRVESPEEGKSLIYDLFAVDNHYGGLGGGHYTAYAKNFMSGEWNEYNDSSVSRPIDPQSVVTPAAYLLFYRRRSDRPLGGKILEEITESSTRPGSEDNSPAGSRGQSPSGTGGNSDDDDDESPPDYSDSPAAGEQSLAKANRLEGMSFDEDEFGDGAYANPLPYSSQPTWSFDRVTDAHGLSQMTTVPPGSISDDEDLFDDDASNKAVGGGDLSDSDLRLAALTGSPIGQGVFPGTPMEEEAPIQDIPPPLDGDDDEDLPVVELRVNDDDRIVSD</sequence>
<evidence type="ECO:0000256" key="7">
    <source>
        <dbReference type="ARBA" id="ARBA00022807"/>
    </source>
</evidence>
<feature type="region of interest" description="Disordered" evidence="8">
    <location>
        <begin position="1473"/>
        <end position="1537"/>
    </location>
</feature>
<feature type="region of interest" description="Disordered" evidence="8">
    <location>
        <begin position="1153"/>
        <end position="1232"/>
    </location>
</feature>
<dbReference type="Pfam" id="PF06337">
    <property type="entry name" value="DUSP"/>
    <property type="match status" value="1"/>
</dbReference>
<evidence type="ECO:0000256" key="8">
    <source>
        <dbReference type="SAM" id="MobiDB-lite"/>
    </source>
</evidence>
<gene>
    <name evidence="12" type="ORF">P174DRAFT_456739</name>
</gene>
<keyword evidence="13" id="KW-1185">Reference proteome</keyword>
<name>A0A2I1CNM0_ASPN1</name>
<dbReference type="Pfam" id="PF00443">
    <property type="entry name" value="UCH"/>
    <property type="match status" value="1"/>
</dbReference>
<dbReference type="PROSITE" id="PS50235">
    <property type="entry name" value="USP_3"/>
    <property type="match status" value="1"/>
</dbReference>
<dbReference type="PROSITE" id="PS00973">
    <property type="entry name" value="USP_2"/>
    <property type="match status" value="1"/>
</dbReference>
<dbReference type="VEuPathDB" id="FungiDB:P174DRAFT_456739"/>
<feature type="domain" description="DUSP" evidence="11">
    <location>
        <begin position="317"/>
        <end position="440"/>
    </location>
</feature>
<keyword evidence="4" id="KW-0645">Protease</keyword>
<dbReference type="OrthoDB" id="952271at2759"/>
<dbReference type="RefSeq" id="XP_024687819.1">
    <property type="nucleotide sequence ID" value="XM_024829463.1"/>
</dbReference>
<evidence type="ECO:0000256" key="2">
    <source>
        <dbReference type="ARBA" id="ARBA00009085"/>
    </source>
</evidence>
<reference evidence="13" key="1">
    <citation type="journal article" date="2018" name="Proc. Natl. Acad. Sci. U.S.A.">
        <title>Linking secondary metabolites to gene clusters through genome sequencing of six diverse Aspergillus species.</title>
        <authorList>
            <person name="Kaerboelling I."/>
            <person name="Vesth T.C."/>
            <person name="Frisvad J.C."/>
            <person name="Nybo J.L."/>
            <person name="Theobald S."/>
            <person name="Kuo A."/>
            <person name="Bowyer P."/>
            <person name="Matsuda Y."/>
            <person name="Mondo S."/>
            <person name="Lyhne E.K."/>
            <person name="Kogle M.E."/>
            <person name="Clum A."/>
            <person name="Lipzen A."/>
            <person name="Salamov A."/>
            <person name="Ngan C.Y."/>
            <person name="Daum C."/>
            <person name="Chiniquy J."/>
            <person name="Barry K."/>
            <person name="LaButti K."/>
            <person name="Haridas S."/>
            <person name="Simmons B.A."/>
            <person name="Magnuson J.K."/>
            <person name="Mortensen U.H."/>
            <person name="Larsen T.O."/>
            <person name="Grigoriev I.V."/>
            <person name="Baker S.E."/>
            <person name="Andersen M.R."/>
        </authorList>
    </citation>
    <scope>NUCLEOTIDE SEQUENCE [LARGE SCALE GENOMIC DNA]</scope>
    <source>
        <strain evidence="13">IBT 16806</strain>
    </source>
</reference>
<feature type="region of interest" description="Disordered" evidence="8">
    <location>
        <begin position="90"/>
        <end position="163"/>
    </location>
</feature>
<dbReference type="GO" id="GO:0006508">
    <property type="term" value="P:proteolysis"/>
    <property type="evidence" value="ECO:0007669"/>
    <property type="project" value="UniProtKB-KW"/>
</dbReference>
<feature type="region of interest" description="Disordered" evidence="8">
    <location>
        <begin position="1407"/>
        <end position="1456"/>
    </location>
</feature>
<evidence type="ECO:0000259" key="10">
    <source>
        <dbReference type="PROSITE" id="PS50235"/>
    </source>
</evidence>
<dbReference type="Proteomes" id="UP000234474">
    <property type="component" value="Unassembled WGS sequence"/>
</dbReference>
<evidence type="ECO:0000313" key="13">
    <source>
        <dbReference type="Proteomes" id="UP000234474"/>
    </source>
</evidence>
<feature type="transmembrane region" description="Helical" evidence="9">
    <location>
        <begin position="37"/>
        <end position="55"/>
    </location>
</feature>
<dbReference type="InterPro" id="IPR035927">
    <property type="entry name" value="DUSP-like_sf"/>
</dbReference>
<feature type="region of interest" description="Disordered" evidence="8">
    <location>
        <begin position="627"/>
        <end position="663"/>
    </location>
</feature>
<comment type="similarity">
    <text evidence="2">Belongs to the peptidase C19 family.</text>
</comment>
<dbReference type="SUPFAM" id="SSF54001">
    <property type="entry name" value="Cysteine proteinases"/>
    <property type="match status" value="1"/>
</dbReference>
<keyword evidence="5" id="KW-0833">Ubl conjugation pathway</keyword>
<dbReference type="InterPro" id="IPR006615">
    <property type="entry name" value="Pept_C19_DUSP"/>
</dbReference>
<evidence type="ECO:0000256" key="6">
    <source>
        <dbReference type="ARBA" id="ARBA00022801"/>
    </source>
</evidence>
<evidence type="ECO:0000313" key="12">
    <source>
        <dbReference type="EMBL" id="PKX99224.1"/>
    </source>
</evidence>
<evidence type="ECO:0000256" key="4">
    <source>
        <dbReference type="ARBA" id="ARBA00022670"/>
    </source>
</evidence>
<feature type="region of interest" description="Disordered" evidence="8">
    <location>
        <begin position="204"/>
        <end position="318"/>
    </location>
</feature>
<evidence type="ECO:0000256" key="1">
    <source>
        <dbReference type="ARBA" id="ARBA00000707"/>
    </source>
</evidence>
<dbReference type="PANTHER" id="PTHR21646">
    <property type="entry name" value="UBIQUITIN CARBOXYL-TERMINAL HYDROLASE"/>
    <property type="match status" value="1"/>
</dbReference>
<feature type="compositionally biased region" description="Acidic residues" evidence="8">
    <location>
        <begin position="1515"/>
        <end position="1524"/>
    </location>
</feature>
<feature type="domain" description="USP" evidence="10">
    <location>
        <begin position="665"/>
        <end position="1395"/>
    </location>
</feature>
<feature type="compositionally biased region" description="Low complexity" evidence="8">
    <location>
        <begin position="271"/>
        <end position="284"/>
    </location>
</feature>
<feature type="region of interest" description="Disordered" evidence="8">
    <location>
        <begin position="1551"/>
        <end position="1597"/>
    </location>
</feature>
<evidence type="ECO:0000259" key="11">
    <source>
        <dbReference type="PROSITE" id="PS51283"/>
    </source>
</evidence>
<feature type="compositionally biased region" description="Polar residues" evidence="8">
    <location>
        <begin position="285"/>
        <end position="299"/>
    </location>
</feature>
<dbReference type="InterPro" id="IPR050185">
    <property type="entry name" value="Ub_carboxyl-term_hydrolase"/>
</dbReference>
<keyword evidence="9" id="KW-1133">Transmembrane helix</keyword>
<accession>A0A2I1CNM0</accession>
<evidence type="ECO:0000256" key="3">
    <source>
        <dbReference type="ARBA" id="ARBA00012759"/>
    </source>
</evidence>
<dbReference type="PROSITE" id="PS00972">
    <property type="entry name" value="USP_1"/>
    <property type="match status" value="1"/>
</dbReference>
<comment type="caution">
    <text evidence="12">The sequence shown here is derived from an EMBL/GenBank/DDBJ whole genome shotgun (WGS) entry which is preliminary data.</text>
</comment>
<evidence type="ECO:0000256" key="5">
    <source>
        <dbReference type="ARBA" id="ARBA00022786"/>
    </source>
</evidence>
<evidence type="ECO:0000256" key="9">
    <source>
        <dbReference type="SAM" id="Phobius"/>
    </source>
</evidence>
<feature type="compositionally biased region" description="Polar residues" evidence="8">
    <location>
        <begin position="1410"/>
        <end position="1428"/>
    </location>
</feature>
<dbReference type="SUPFAM" id="SSF143791">
    <property type="entry name" value="DUSP-like"/>
    <property type="match status" value="1"/>
</dbReference>
<dbReference type="InterPro" id="IPR028889">
    <property type="entry name" value="USP"/>
</dbReference>
<feature type="compositionally biased region" description="Polar residues" evidence="8">
    <location>
        <begin position="1065"/>
        <end position="1075"/>
    </location>
</feature>
<feature type="compositionally biased region" description="Low complexity" evidence="8">
    <location>
        <begin position="128"/>
        <end position="160"/>
    </location>
</feature>
<dbReference type="EMBL" id="MSZS01000001">
    <property type="protein sequence ID" value="PKX99224.1"/>
    <property type="molecule type" value="Genomic_DNA"/>
</dbReference>
<dbReference type="OMA" id="KPRGCTG"/>
<dbReference type="STRING" id="1392255.A0A2I1CNM0"/>
<dbReference type="Gene3D" id="3.90.70.10">
    <property type="entry name" value="Cysteine proteinases"/>
    <property type="match status" value="2"/>
</dbReference>
<dbReference type="SMART" id="SM00695">
    <property type="entry name" value="DUSP"/>
    <property type="match status" value="1"/>
</dbReference>
<keyword evidence="9" id="KW-0472">Membrane</keyword>
<dbReference type="GO" id="GO:0016579">
    <property type="term" value="P:protein deubiquitination"/>
    <property type="evidence" value="ECO:0007669"/>
    <property type="project" value="InterPro"/>
</dbReference>
<feature type="compositionally biased region" description="Polar residues" evidence="8">
    <location>
        <begin position="255"/>
        <end position="270"/>
    </location>
</feature>
<dbReference type="PROSITE" id="PS51283">
    <property type="entry name" value="DUSP"/>
    <property type="match status" value="1"/>
</dbReference>
<keyword evidence="9" id="KW-0812">Transmembrane</keyword>
<keyword evidence="6 12" id="KW-0378">Hydrolase</keyword>
<dbReference type="PANTHER" id="PTHR21646:SF24">
    <property type="entry name" value="UBIQUITIN CARBOXYL-TERMINAL HYDROLASE"/>
    <property type="match status" value="1"/>
</dbReference>
<keyword evidence="7" id="KW-0788">Thiol protease</keyword>